<dbReference type="PANTHER" id="PTHR22789">
    <property type="entry name" value="FUCULOSE PHOSPHATE ALDOLASE"/>
    <property type="match status" value="1"/>
</dbReference>
<keyword evidence="16" id="KW-1185">Reference proteome</keyword>
<dbReference type="GO" id="GO:0008270">
    <property type="term" value="F:zinc ion binding"/>
    <property type="evidence" value="ECO:0007669"/>
    <property type="project" value="InterPro"/>
</dbReference>
<dbReference type="NCBIfam" id="NF006047">
    <property type="entry name" value="PRK08193.1"/>
    <property type="match status" value="1"/>
</dbReference>
<accession>A0A4P9C3I0</accession>
<evidence type="ECO:0000259" key="14">
    <source>
        <dbReference type="SMART" id="SM01007"/>
    </source>
</evidence>
<dbReference type="EMBL" id="CP029487">
    <property type="protein sequence ID" value="QCT69803.1"/>
    <property type="molecule type" value="Genomic_DNA"/>
</dbReference>
<dbReference type="GO" id="GO:0016832">
    <property type="term" value="F:aldehyde-lyase activity"/>
    <property type="evidence" value="ECO:0007669"/>
    <property type="project" value="TreeGrafter"/>
</dbReference>
<evidence type="ECO:0000256" key="1">
    <source>
        <dbReference type="ARBA" id="ARBA00001726"/>
    </source>
</evidence>
<evidence type="ECO:0000256" key="3">
    <source>
        <dbReference type="ARBA" id="ARBA00010037"/>
    </source>
</evidence>
<dbReference type="InterPro" id="IPR036409">
    <property type="entry name" value="Aldolase_II/adducin_N_sf"/>
</dbReference>
<comment type="catalytic activity">
    <reaction evidence="1">
        <text>L-ribulose 5-phosphate = D-xylulose 5-phosphate</text>
        <dbReference type="Rhea" id="RHEA:22368"/>
        <dbReference type="ChEBI" id="CHEBI:57737"/>
        <dbReference type="ChEBI" id="CHEBI:58226"/>
        <dbReference type="EC" id="5.1.3.4"/>
    </reaction>
</comment>
<dbReference type="SUPFAM" id="SSF53639">
    <property type="entry name" value="AraD/HMP-PK domain-like"/>
    <property type="match status" value="1"/>
</dbReference>
<evidence type="ECO:0000256" key="12">
    <source>
        <dbReference type="ARBA" id="ARBA00074961"/>
    </source>
</evidence>
<dbReference type="KEGG" id="emt:CPZ25_000285"/>
<proteinExistence type="inferred from homology"/>
<dbReference type="Pfam" id="PF00596">
    <property type="entry name" value="Aldolase_II"/>
    <property type="match status" value="1"/>
</dbReference>
<evidence type="ECO:0000256" key="10">
    <source>
        <dbReference type="ARBA" id="ARBA00053542"/>
    </source>
</evidence>
<evidence type="ECO:0000313" key="15">
    <source>
        <dbReference type="EMBL" id="QCT69803.1"/>
    </source>
</evidence>
<keyword evidence="7" id="KW-0054">Arabinose catabolism</keyword>
<dbReference type="Gene3D" id="3.40.225.10">
    <property type="entry name" value="Class II aldolase/adducin N-terminal domain"/>
    <property type="match status" value="1"/>
</dbReference>
<organism evidence="15 16">
    <name type="scientific">Eubacterium maltosivorans</name>
    <dbReference type="NCBI Taxonomy" id="2041044"/>
    <lineage>
        <taxon>Bacteria</taxon>
        <taxon>Bacillati</taxon>
        <taxon>Bacillota</taxon>
        <taxon>Clostridia</taxon>
        <taxon>Eubacteriales</taxon>
        <taxon>Eubacteriaceae</taxon>
        <taxon>Eubacterium</taxon>
    </lineage>
</organism>
<comment type="pathway">
    <text evidence="11">Carbohydrate degradation; L-arabinose degradation via L-ribulose; D-xylulose 5-phosphate from L-arabinose (bacterial route): step 3/3.</text>
</comment>
<keyword evidence="8" id="KW-0413">Isomerase</keyword>
<dbReference type="AlphaFoldDB" id="A0A4P9C3I0"/>
<reference evidence="15 16" key="1">
    <citation type="submission" date="2018-05" db="EMBL/GenBank/DDBJ databases">
        <title>Genome comparison of Eubacterium sp.</title>
        <authorList>
            <person name="Feng Y."/>
            <person name="Sanchez-Andrea I."/>
            <person name="Stams A.J.M."/>
            <person name="De Vos W.M."/>
        </authorList>
    </citation>
    <scope>NUCLEOTIDE SEQUENCE [LARGE SCALE GENOMIC DNA]</scope>
    <source>
        <strain evidence="15 16">YI</strain>
    </source>
</reference>
<evidence type="ECO:0000256" key="7">
    <source>
        <dbReference type="ARBA" id="ARBA00022935"/>
    </source>
</evidence>
<gene>
    <name evidence="15" type="primary">araD</name>
    <name evidence="15" type="ORF">CPZ25_000285</name>
</gene>
<dbReference type="InterPro" id="IPR004661">
    <property type="entry name" value="AraD"/>
</dbReference>
<dbReference type="GO" id="GO:0019572">
    <property type="term" value="P:L-arabinose catabolic process"/>
    <property type="evidence" value="ECO:0007669"/>
    <property type="project" value="InterPro"/>
</dbReference>
<feature type="domain" description="Class II aldolase/adducin N-terminal" evidence="14">
    <location>
        <begin position="7"/>
        <end position="198"/>
    </location>
</feature>
<dbReference type="FunFam" id="3.40.225.10:FF:000001">
    <property type="entry name" value="L-ribulose-5-phosphate 4-epimerase UlaF"/>
    <property type="match status" value="1"/>
</dbReference>
<dbReference type="GO" id="GO:0008742">
    <property type="term" value="F:L-ribulose-phosphate 4-epimerase activity"/>
    <property type="evidence" value="ECO:0007669"/>
    <property type="project" value="UniProtKB-UniRule"/>
</dbReference>
<comment type="function">
    <text evidence="10">Involved in the degradation of L-arabinose. Catalyzes the interconversion of L-ribulose 5-phosphate (LRu5P) and D-xylulose 5-phosphate (D-Xu5P) via a retroaldol/aldol mechanism (carbon-carbon bond cleavage analogous to a class II aldolase reaction).</text>
</comment>
<comment type="similarity">
    <text evidence="3">Belongs to the aldolase class II family. AraD/FucA subfamily.</text>
</comment>
<keyword evidence="9" id="KW-0119">Carbohydrate metabolism</keyword>
<dbReference type="GO" id="GO:0005829">
    <property type="term" value="C:cytosol"/>
    <property type="evidence" value="ECO:0007669"/>
    <property type="project" value="TreeGrafter"/>
</dbReference>
<dbReference type="NCBIfam" id="TIGR00760">
    <property type="entry name" value="araD"/>
    <property type="match status" value="1"/>
</dbReference>
<evidence type="ECO:0000256" key="6">
    <source>
        <dbReference type="ARBA" id="ARBA00022833"/>
    </source>
</evidence>
<evidence type="ECO:0000256" key="8">
    <source>
        <dbReference type="ARBA" id="ARBA00023235"/>
    </source>
</evidence>
<dbReference type="PANTHER" id="PTHR22789:SF8">
    <property type="entry name" value="L-RIBULOSE-5-PHOSPHATE 4-EPIMERASE SGBE"/>
    <property type="match status" value="1"/>
</dbReference>
<name>A0A4P9C3I0_EUBML</name>
<dbReference type="CDD" id="cd00398">
    <property type="entry name" value="Aldolase_II"/>
    <property type="match status" value="1"/>
</dbReference>
<comment type="cofactor">
    <cofactor evidence="2">
        <name>Zn(2+)</name>
        <dbReference type="ChEBI" id="CHEBI:29105"/>
    </cofactor>
</comment>
<protein>
    <recommendedName>
        <fullName evidence="12 13">L-ribulose-5-phosphate 4-epimerase</fullName>
        <ecNumber evidence="4 13">5.1.3.4</ecNumber>
    </recommendedName>
</protein>
<evidence type="ECO:0000256" key="13">
    <source>
        <dbReference type="NCBIfam" id="TIGR00760"/>
    </source>
</evidence>
<dbReference type="InterPro" id="IPR001303">
    <property type="entry name" value="Aldolase_II/adducin_N"/>
</dbReference>
<evidence type="ECO:0000256" key="9">
    <source>
        <dbReference type="ARBA" id="ARBA00023277"/>
    </source>
</evidence>
<dbReference type="Proteomes" id="UP000218387">
    <property type="component" value="Chromosome"/>
</dbReference>
<dbReference type="EC" id="5.1.3.4" evidence="4 13"/>
<evidence type="ECO:0000256" key="4">
    <source>
        <dbReference type="ARBA" id="ARBA00013186"/>
    </source>
</evidence>
<sequence length="232" mass="26093">MLEELKQQVYEANMLLPEYKLITFTWGNVSGIDREKGLIAIKPSGVEYDKLKPEDMVIVALEDGKVVEGDLNPSSDTDTHLELYREFSNIGGVVHTHSQWATIWAQAGKDINAYGTTHADYFNGPIPCTRVMTDTEIEGDYELNTGKVIVETFNDMDINPDYMPAVLVKSHGPFTWGKDPHEAVHNAVVLDQLAMMAFYTEQLAGGAYPMQDALLNKHFYRKHGENAYYGQK</sequence>
<evidence type="ECO:0000256" key="2">
    <source>
        <dbReference type="ARBA" id="ARBA00001947"/>
    </source>
</evidence>
<dbReference type="RefSeq" id="WP_058695166.1">
    <property type="nucleotide sequence ID" value="NZ_CP029487.1"/>
</dbReference>
<evidence type="ECO:0000256" key="11">
    <source>
        <dbReference type="ARBA" id="ARBA00060520"/>
    </source>
</evidence>
<keyword evidence="6" id="KW-0862">Zinc</keyword>
<evidence type="ECO:0000313" key="16">
    <source>
        <dbReference type="Proteomes" id="UP000218387"/>
    </source>
</evidence>
<keyword evidence="5" id="KW-0479">Metal-binding</keyword>
<dbReference type="SMART" id="SM01007">
    <property type="entry name" value="Aldolase_II"/>
    <property type="match status" value="1"/>
</dbReference>
<dbReference type="InterPro" id="IPR050197">
    <property type="entry name" value="Aldolase_class_II_sugar_metab"/>
</dbReference>
<dbReference type="NCBIfam" id="NF009003">
    <property type="entry name" value="PRK12348.1"/>
    <property type="match status" value="1"/>
</dbReference>
<evidence type="ECO:0000256" key="5">
    <source>
        <dbReference type="ARBA" id="ARBA00022723"/>
    </source>
</evidence>